<organism evidence="2 3">
    <name type="scientific">Rhizophagus irregularis</name>
    <dbReference type="NCBI Taxonomy" id="588596"/>
    <lineage>
        <taxon>Eukaryota</taxon>
        <taxon>Fungi</taxon>
        <taxon>Fungi incertae sedis</taxon>
        <taxon>Mucoromycota</taxon>
        <taxon>Glomeromycotina</taxon>
        <taxon>Glomeromycetes</taxon>
        <taxon>Glomerales</taxon>
        <taxon>Glomeraceae</taxon>
        <taxon>Rhizophagus</taxon>
    </lineage>
</organism>
<name>A0A2I1HKZ9_9GLOM</name>
<dbReference type="Proteomes" id="UP000234323">
    <property type="component" value="Unassembled WGS sequence"/>
</dbReference>
<comment type="caution">
    <text evidence="2">The sequence shown here is derived from an EMBL/GenBank/DDBJ whole genome shotgun (WGS) entry which is preliminary data.</text>
</comment>
<dbReference type="EMBL" id="LLXI01003606">
    <property type="protein sequence ID" value="PKY59521.1"/>
    <property type="molecule type" value="Genomic_DNA"/>
</dbReference>
<evidence type="ECO:0000256" key="1">
    <source>
        <dbReference type="SAM" id="MobiDB-lite"/>
    </source>
</evidence>
<proteinExistence type="predicted"/>
<feature type="compositionally biased region" description="Basic residues" evidence="1">
    <location>
        <begin position="121"/>
        <end position="143"/>
    </location>
</feature>
<evidence type="ECO:0000313" key="3">
    <source>
        <dbReference type="Proteomes" id="UP000234323"/>
    </source>
</evidence>
<protein>
    <submittedName>
        <fullName evidence="2">Uncharacterized protein</fullName>
    </submittedName>
</protein>
<feature type="compositionally biased region" description="Polar residues" evidence="1">
    <location>
        <begin position="149"/>
        <end position="161"/>
    </location>
</feature>
<feature type="region of interest" description="Disordered" evidence="1">
    <location>
        <begin position="72"/>
        <end position="161"/>
    </location>
</feature>
<accession>A0A2I1HKZ9</accession>
<sequence>MTEAEDNIMDNSISNYKEEMDLKDQESKNLNQPLKQKLTIKNNYHFSDFNIKGYPLGYNWPQRDRAISKLKKLQFDKSNHTPDKSTQPQLVGSHETATKHDDDSKEKVNNKPHIQGQHITLGRHTHRNQRFKNNHNSKNHNITKKNLDNIPSCTSGSNKTR</sequence>
<feature type="compositionally biased region" description="Basic and acidic residues" evidence="1">
    <location>
        <begin position="72"/>
        <end position="83"/>
    </location>
</feature>
<keyword evidence="3" id="KW-1185">Reference proteome</keyword>
<dbReference type="VEuPathDB" id="FungiDB:FUN_010691"/>
<dbReference type="AlphaFoldDB" id="A0A2I1HKZ9"/>
<reference evidence="2 3" key="1">
    <citation type="submission" date="2015-10" db="EMBL/GenBank/DDBJ databases">
        <title>Genome analyses suggest a sexual origin of heterokaryosis in a supposedly ancient asexual fungus.</title>
        <authorList>
            <person name="Ropars J."/>
            <person name="Sedzielewska K."/>
            <person name="Noel J."/>
            <person name="Charron P."/>
            <person name="Farinelli L."/>
            <person name="Marton T."/>
            <person name="Kruger M."/>
            <person name="Pelin A."/>
            <person name="Brachmann A."/>
            <person name="Corradi N."/>
        </authorList>
    </citation>
    <scope>NUCLEOTIDE SEQUENCE [LARGE SCALE GENOMIC DNA]</scope>
    <source>
        <strain evidence="2 3">A4</strain>
    </source>
</reference>
<evidence type="ECO:0000313" key="2">
    <source>
        <dbReference type="EMBL" id="PKY59521.1"/>
    </source>
</evidence>
<gene>
    <name evidence="2" type="ORF">RhiirA4_515508</name>
</gene>
<feature type="compositionally biased region" description="Basic and acidic residues" evidence="1">
    <location>
        <begin position="96"/>
        <end position="109"/>
    </location>
</feature>